<evidence type="ECO:0000256" key="1">
    <source>
        <dbReference type="SAM" id="Phobius"/>
    </source>
</evidence>
<dbReference type="PANTHER" id="PTHR36834:SF1">
    <property type="entry name" value="INTEGRAL MEMBRANE PROTEIN"/>
    <property type="match status" value="1"/>
</dbReference>
<evidence type="ECO:0000313" key="3">
    <source>
        <dbReference type="EMBL" id="CAA9246011.1"/>
    </source>
</evidence>
<organism evidence="3">
    <name type="scientific">uncultured Cytophagales bacterium</name>
    <dbReference type="NCBI Taxonomy" id="158755"/>
    <lineage>
        <taxon>Bacteria</taxon>
        <taxon>Pseudomonadati</taxon>
        <taxon>Bacteroidota</taxon>
        <taxon>Sphingobacteriia</taxon>
        <taxon>Sphingobacteriales</taxon>
        <taxon>environmental samples</taxon>
    </lineage>
</organism>
<feature type="transmembrane region" description="Helical" evidence="1">
    <location>
        <begin position="120"/>
        <end position="141"/>
    </location>
</feature>
<dbReference type="AlphaFoldDB" id="A0A6J4I998"/>
<feature type="transmembrane region" description="Helical" evidence="1">
    <location>
        <begin position="89"/>
        <end position="108"/>
    </location>
</feature>
<dbReference type="PANTHER" id="PTHR36834">
    <property type="entry name" value="MEMBRANE PROTEIN-RELATED"/>
    <property type="match status" value="1"/>
</dbReference>
<gene>
    <name evidence="3" type="ORF">AVDCRST_MAG56-1722</name>
</gene>
<keyword evidence="1" id="KW-0812">Transmembrane</keyword>
<evidence type="ECO:0000259" key="2">
    <source>
        <dbReference type="Pfam" id="PF04892"/>
    </source>
</evidence>
<dbReference type="EMBL" id="CADCTQ010000158">
    <property type="protein sequence ID" value="CAA9246011.1"/>
    <property type="molecule type" value="Genomic_DNA"/>
</dbReference>
<accession>A0A6J4I998</accession>
<proteinExistence type="predicted"/>
<feature type="domain" description="VanZ-like" evidence="2">
    <location>
        <begin position="9"/>
        <end position="135"/>
    </location>
</feature>
<keyword evidence="1" id="KW-1133">Transmembrane helix</keyword>
<name>A0A6J4I998_9SPHI</name>
<dbReference type="InterPro" id="IPR006976">
    <property type="entry name" value="VanZ-like"/>
</dbReference>
<dbReference type="InterPro" id="IPR053150">
    <property type="entry name" value="Teicoplanin_resist-assoc"/>
</dbReference>
<keyword evidence="1" id="KW-0472">Membrane</keyword>
<feature type="transmembrane region" description="Helical" evidence="1">
    <location>
        <begin position="7"/>
        <end position="23"/>
    </location>
</feature>
<protein>
    <recommendedName>
        <fullName evidence="2">VanZ-like domain-containing protein</fullName>
    </recommendedName>
</protein>
<reference evidence="3" key="1">
    <citation type="submission" date="2020-02" db="EMBL/GenBank/DDBJ databases">
        <authorList>
            <person name="Meier V. D."/>
        </authorList>
    </citation>
    <scope>NUCLEOTIDE SEQUENCE</scope>
    <source>
        <strain evidence="3">AVDCRST_MAG56</strain>
    </source>
</reference>
<sequence>MRLVLKGIFGLYAIALVYLFFFLPTRQNVSGGNIVPFRTIRRYKKQYELFKLHLPSAYGIEAQVYGNILIFIPFGFILPILFKRFRNPLLSIGLVFGLSLLVESIQRIFRIGQFDVDDIILNATGGIIGFVAFIIGDWLMWEYKKRNLSLE</sequence>
<dbReference type="Pfam" id="PF04892">
    <property type="entry name" value="VanZ"/>
    <property type="match status" value="1"/>
</dbReference>
<feature type="transmembrane region" description="Helical" evidence="1">
    <location>
        <begin position="64"/>
        <end position="82"/>
    </location>
</feature>